<dbReference type="Pfam" id="PF12957">
    <property type="entry name" value="DUF3846"/>
    <property type="match status" value="1"/>
</dbReference>
<accession>A0A2S9PXH2</accession>
<dbReference type="InterPro" id="IPR024559">
    <property type="entry name" value="DUF3846"/>
</dbReference>
<keyword evidence="3" id="KW-1185">Reference proteome</keyword>
<dbReference type="Proteomes" id="UP000239322">
    <property type="component" value="Unassembled WGS sequence"/>
</dbReference>
<dbReference type="AlphaFoldDB" id="A0A2S9PXH2"/>
<evidence type="ECO:0000313" key="3">
    <source>
        <dbReference type="Proteomes" id="UP000239322"/>
    </source>
</evidence>
<feature type="domain" description="DUF3846" evidence="1">
    <location>
        <begin position="10"/>
        <end position="112"/>
    </location>
</feature>
<evidence type="ECO:0000259" key="1">
    <source>
        <dbReference type="Pfam" id="PF12957"/>
    </source>
</evidence>
<dbReference type="OrthoDB" id="5121495at2"/>
<evidence type="ECO:0000313" key="2">
    <source>
        <dbReference type="EMBL" id="PRH79037.1"/>
    </source>
</evidence>
<reference evidence="2 3" key="1">
    <citation type="submission" date="2018-03" db="EMBL/GenBank/DDBJ databases">
        <title>Novel Streptomyces sp. from soil.</title>
        <authorList>
            <person name="Tan G.Y.A."/>
            <person name="Lee Z.Y."/>
        </authorList>
    </citation>
    <scope>NUCLEOTIDE SEQUENCE [LARGE SCALE GENOMIC DNA]</scope>
    <source>
        <strain evidence="2 3">ST5x</strain>
    </source>
</reference>
<dbReference type="RefSeq" id="WP_105868819.1">
    <property type="nucleotide sequence ID" value="NZ_PVLV01000147.1"/>
</dbReference>
<name>A0A2S9PXH2_9ACTN</name>
<protein>
    <recommendedName>
        <fullName evidence="1">DUF3846 domain-containing protein</fullName>
    </recommendedName>
</protein>
<comment type="caution">
    <text evidence="2">The sequence shown here is derived from an EMBL/GenBank/DDBJ whole genome shotgun (WGS) entry which is preliminary data.</text>
</comment>
<proteinExistence type="predicted"/>
<sequence>MPKGTEHPHALLLRPDSTFEVLDWPSSGSGLPTLYRAIECTAVDVVRITPELDMWLNDEGMIDGTPINRWATAVYAAHRPPHQWYHGNVVLTGGADSHGNTIGLTDQQVIDLTADHLDIAISLMAVKIPTQRTKK</sequence>
<organism evidence="2 3">
    <name type="scientific">Streptomyces solincola</name>
    <dbReference type="NCBI Taxonomy" id="2100817"/>
    <lineage>
        <taxon>Bacteria</taxon>
        <taxon>Bacillati</taxon>
        <taxon>Actinomycetota</taxon>
        <taxon>Actinomycetes</taxon>
        <taxon>Kitasatosporales</taxon>
        <taxon>Streptomycetaceae</taxon>
        <taxon>Streptomyces</taxon>
    </lineage>
</organism>
<gene>
    <name evidence="2" type="ORF">C6N75_11755</name>
</gene>
<dbReference type="EMBL" id="PVLV01000147">
    <property type="protein sequence ID" value="PRH79037.1"/>
    <property type="molecule type" value="Genomic_DNA"/>
</dbReference>